<evidence type="ECO:0000256" key="1">
    <source>
        <dbReference type="SAM" id="SignalP"/>
    </source>
</evidence>
<dbReference type="OrthoDB" id="285651at2"/>
<name>A0A5C5YNS8_9BACT</name>
<evidence type="ECO:0000313" key="4">
    <source>
        <dbReference type="Proteomes" id="UP000315010"/>
    </source>
</evidence>
<comment type="caution">
    <text evidence="3">The sequence shown here is derived from an EMBL/GenBank/DDBJ whole genome shotgun (WGS) entry which is preliminary data.</text>
</comment>
<protein>
    <recommendedName>
        <fullName evidence="2">DUF1559 domain-containing protein</fullName>
    </recommendedName>
</protein>
<dbReference type="Proteomes" id="UP000315010">
    <property type="component" value="Unassembled WGS sequence"/>
</dbReference>
<feature type="domain" description="DUF1559" evidence="2">
    <location>
        <begin position="493"/>
        <end position="525"/>
    </location>
</feature>
<keyword evidence="4" id="KW-1185">Reference proteome</keyword>
<feature type="chain" id="PRO_5022948219" description="DUF1559 domain-containing protein" evidence="1">
    <location>
        <begin position="25"/>
        <end position="542"/>
    </location>
</feature>
<dbReference type="Pfam" id="PF07596">
    <property type="entry name" value="SBP_bac_10"/>
    <property type="match status" value="2"/>
</dbReference>
<evidence type="ECO:0000259" key="2">
    <source>
        <dbReference type="Pfam" id="PF07596"/>
    </source>
</evidence>
<feature type="signal peptide" evidence="1">
    <location>
        <begin position="1"/>
        <end position="24"/>
    </location>
</feature>
<dbReference type="RefSeq" id="WP_146404195.1">
    <property type="nucleotide sequence ID" value="NZ_SJPJ01000002.1"/>
</dbReference>
<gene>
    <name evidence="3" type="ORF">CA13_69120</name>
</gene>
<dbReference type="InterPro" id="IPR045584">
    <property type="entry name" value="Pilin-like"/>
</dbReference>
<organism evidence="3 4">
    <name type="scientific">Novipirellula herctigrandis</name>
    <dbReference type="NCBI Taxonomy" id="2527986"/>
    <lineage>
        <taxon>Bacteria</taxon>
        <taxon>Pseudomonadati</taxon>
        <taxon>Planctomycetota</taxon>
        <taxon>Planctomycetia</taxon>
        <taxon>Pirellulales</taxon>
        <taxon>Pirellulaceae</taxon>
        <taxon>Novipirellula</taxon>
    </lineage>
</organism>
<dbReference type="NCBIfam" id="TIGR04294">
    <property type="entry name" value="pre_pil_HX9DG"/>
    <property type="match status" value="1"/>
</dbReference>
<dbReference type="InterPro" id="IPR011453">
    <property type="entry name" value="DUF1559"/>
</dbReference>
<evidence type="ECO:0000313" key="3">
    <source>
        <dbReference type="EMBL" id="TWT76418.1"/>
    </source>
</evidence>
<keyword evidence="1" id="KW-0732">Signal</keyword>
<proteinExistence type="predicted"/>
<dbReference type="SUPFAM" id="SSF54523">
    <property type="entry name" value="Pili subunits"/>
    <property type="match status" value="1"/>
</dbReference>
<reference evidence="3 4" key="1">
    <citation type="submission" date="2019-02" db="EMBL/GenBank/DDBJ databases">
        <title>Deep-cultivation of Planctomycetes and their phenomic and genomic characterization uncovers novel biology.</title>
        <authorList>
            <person name="Wiegand S."/>
            <person name="Jogler M."/>
            <person name="Boedeker C."/>
            <person name="Pinto D."/>
            <person name="Vollmers J."/>
            <person name="Rivas-Marin E."/>
            <person name="Kohn T."/>
            <person name="Peeters S.H."/>
            <person name="Heuer A."/>
            <person name="Rast P."/>
            <person name="Oberbeckmann S."/>
            <person name="Bunk B."/>
            <person name="Jeske O."/>
            <person name="Meyerdierks A."/>
            <person name="Storesund J.E."/>
            <person name="Kallscheuer N."/>
            <person name="Luecker S."/>
            <person name="Lage O.M."/>
            <person name="Pohl T."/>
            <person name="Merkel B.J."/>
            <person name="Hornburger P."/>
            <person name="Mueller R.-W."/>
            <person name="Bruemmer F."/>
            <person name="Labrenz M."/>
            <person name="Spormann A.M."/>
            <person name="Op Den Camp H."/>
            <person name="Overmann J."/>
            <person name="Amann R."/>
            <person name="Jetten M.S.M."/>
            <person name="Mascher T."/>
            <person name="Medema M.H."/>
            <person name="Devos D.P."/>
            <person name="Kaster A.-K."/>
            <person name="Ovreas L."/>
            <person name="Rohde M."/>
            <person name="Galperin M.Y."/>
            <person name="Jogler C."/>
        </authorList>
    </citation>
    <scope>NUCLEOTIDE SEQUENCE [LARGE SCALE GENOMIC DNA]</scope>
    <source>
        <strain evidence="3 4">CA13</strain>
    </source>
</reference>
<dbReference type="InterPro" id="IPR027558">
    <property type="entry name" value="Pre_pil_HX9DG_C"/>
</dbReference>
<dbReference type="EMBL" id="SJPJ01000002">
    <property type="protein sequence ID" value="TWT76418.1"/>
    <property type="molecule type" value="Genomic_DNA"/>
</dbReference>
<sequence precursor="true">MFRSWSVCLASFTLLCTASVNGFAQDGGRLSSDFIPPDAVAAVFYPVQEVLTDPELEMLPIEIFQAKVIEEVGVDPLDLLRIKVVAGMPGPQGPQAGMVIETSKAYQISDLKPQWLVSPEPHDEEGVSVWSLSEIPGAVLYRKDDSTFIVAMGGYLKPMLDADGQALDADKQAGTLAQLVSKLMPRDGINVVAVMDGIRPMVTGLLKQNGDSLPPPLSGWTEFAELTDAMLVNLDYGLMSGLLSVSLLGRDEAAAEELEQLINQSIDFGRDIAVNEMTKNVHGESQLVEEATLKYIDRMSTKLSGLARPKRSGRRVQVDLEGSIATTGVLVALLLPAVQASREAARRMSASNGLKQIGLALHNHHSAYRSLPDRAIRDADGKPLLSWRVAILPFLEANELYDQFHLDEPWDSPHNRTLIPLMPKTFVDPSAPLAPGMTVFQLPVGTEVFFPEEGTRKFRDVIDGLSTTIMVIEANRDQAVEWTKPQDVQVDLDNPLPQFGNSHPGGCHVLFGDGAVKFISSSIDLGTIKAMLTYSGKEPIGR</sequence>
<dbReference type="PANTHER" id="PTHR30093">
    <property type="entry name" value="GENERAL SECRETION PATHWAY PROTEIN G"/>
    <property type="match status" value="1"/>
</dbReference>
<dbReference type="PANTHER" id="PTHR30093:SF2">
    <property type="entry name" value="TYPE II SECRETION SYSTEM PROTEIN H"/>
    <property type="match status" value="1"/>
</dbReference>
<dbReference type="AlphaFoldDB" id="A0A5C5YNS8"/>
<accession>A0A5C5YNS8</accession>
<feature type="domain" description="DUF1559" evidence="2">
    <location>
        <begin position="339"/>
        <end position="486"/>
    </location>
</feature>